<comment type="caution">
    <text evidence="2">The sequence shown here is derived from an EMBL/GenBank/DDBJ whole genome shotgun (WGS) entry which is preliminary data.</text>
</comment>
<sequence length="126" mass="14567">MKNIWDKRINGIPLIMLIIISIFLIYVASATGIEILFSNAGRGYTSLPFPFAILWFVFEASFYEYMLAIISLWVNRLPNWLILILQALFLLVFTMYQFYGGASVYGVLILVWISILYCMYCITTHA</sequence>
<accession>G9ZKP5</accession>
<evidence type="ECO:0000313" key="3">
    <source>
        <dbReference type="Proteomes" id="UP000004625"/>
    </source>
</evidence>
<name>G9ZKP5_9LACO</name>
<keyword evidence="1" id="KW-0472">Membrane</keyword>
<keyword evidence="1" id="KW-1133">Transmembrane helix</keyword>
<proteinExistence type="predicted"/>
<evidence type="ECO:0000313" key="2">
    <source>
        <dbReference type="EMBL" id="EHM00933.1"/>
    </source>
</evidence>
<keyword evidence="3" id="KW-1185">Reference proteome</keyword>
<keyword evidence="1" id="KW-0812">Transmembrane</keyword>
<dbReference type="Proteomes" id="UP000004625">
    <property type="component" value="Unassembled WGS sequence"/>
</dbReference>
<gene>
    <name evidence="2" type="ORF">HMPREF9103_00293</name>
</gene>
<dbReference type="EMBL" id="AGEY01000015">
    <property type="protein sequence ID" value="EHM00933.1"/>
    <property type="molecule type" value="Genomic_DNA"/>
</dbReference>
<feature type="transmembrane region" description="Helical" evidence="1">
    <location>
        <begin position="105"/>
        <end position="123"/>
    </location>
</feature>
<feature type="transmembrane region" description="Helical" evidence="1">
    <location>
        <begin position="12"/>
        <end position="37"/>
    </location>
</feature>
<dbReference type="HOGENOM" id="CLU_1978707_0_0_9"/>
<organism evidence="2 3">
    <name type="scientific">Lentilactobacillus parafarraginis F0439</name>
    <dbReference type="NCBI Taxonomy" id="797515"/>
    <lineage>
        <taxon>Bacteria</taxon>
        <taxon>Bacillati</taxon>
        <taxon>Bacillota</taxon>
        <taxon>Bacilli</taxon>
        <taxon>Lactobacillales</taxon>
        <taxon>Lactobacillaceae</taxon>
        <taxon>Lentilactobacillus</taxon>
    </lineage>
</organism>
<dbReference type="AlphaFoldDB" id="G9ZKP5"/>
<protein>
    <submittedName>
        <fullName evidence="2">Uncharacterized protein</fullName>
    </submittedName>
</protein>
<feature type="transmembrane region" description="Helical" evidence="1">
    <location>
        <begin position="80"/>
        <end position="99"/>
    </location>
</feature>
<feature type="transmembrane region" description="Helical" evidence="1">
    <location>
        <begin position="49"/>
        <end position="73"/>
    </location>
</feature>
<evidence type="ECO:0000256" key="1">
    <source>
        <dbReference type="SAM" id="Phobius"/>
    </source>
</evidence>
<dbReference type="RefSeq" id="WP_008210662.1">
    <property type="nucleotide sequence ID" value="NZ_JH414913.1"/>
</dbReference>
<reference evidence="2 3" key="1">
    <citation type="submission" date="2011-09" db="EMBL/GenBank/DDBJ databases">
        <authorList>
            <person name="Weinstock G."/>
            <person name="Sodergren E."/>
            <person name="Clifton S."/>
            <person name="Fulton L."/>
            <person name="Fulton B."/>
            <person name="Courtney L."/>
            <person name="Fronick C."/>
            <person name="Harrison M."/>
            <person name="Strong C."/>
            <person name="Farmer C."/>
            <person name="Delahaunty K."/>
            <person name="Markovic C."/>
            <person name="Hall O."/>
            <person name="Minx P."/>
            <person name="Tomlinson C."/>
            <person name="Mitreva M."/>
            <person name="Hou S."/>
            <person name="Chen J."/>
            <person name="Wollam A."/>
            <person name="Pepin K.H."/>
            <person name="Johnson M."/>
            <person name="Bhonagiri V."/>
            <person name="Zhang X."/>
            <person name="Suruliraj S."/>
            <person name="Warren W."/>
            <person name="Chinwalla A."/>
            <person name="Mardis E.R."/>
            <person name="Wilson R.K."/>
        </authorList>
    </citation>
    <scope>NUCLEOTIDE SEQUENCE [LARGE SCALE GENOMIC DNA]</scope>
    <source>
        <strain evidence="2 3">F0439</strain>
    </source>
</reference>